<dbReference type="InterPro" id="IPR025345">
    <property type="entry name" value="DUF4249"/>
</dbReference>
<keyword evidence="2" id="KW-1185">Reference proteome</keyword>
<protein>
    <submittedName>
        <fullName evidence="1">DUF4249 domain-containing protein</fullName>
    </submittedName>
</protein>
<dbReference type="Pfam" id="PF14054">
    <property type="entry name" value="DUF4249"/>
    <property type="match status" value="1"/>
</dbReference>
<dbReference type="Proteomes" id="UP001139414">
    <property type="component" value="Unassembled WGS sequence"/>
</dbReference>
<evidence type="ECO:0000313" key="2">
    <source>
        <dbReference type="Proteomes" id="UP001139414"/>
    </source>
</evidence>
<proteinExistence type="predicted"/>
<organism evidence="1 2">
    <name type="scientific">Christiangramia sediminis</name>
    <dbReference type="NCBI Taxonomy" id="2881336"/>
    <lineage>
        <taxon>Bacteria</taxon>
        <taxon>Pseudomonadati</taxon>
        <taxon>Bacteroidota</taxon>
        <taxon>Flavobacteriia</taxon>
        <taxon>Flavobacteriales</taxon>
        <taxon>Flavobacteriaceae</taxon>
        <taxon>Christiangramia</taxon>
    </lineage>
</organism>
<sequence>MRKYQIYFVLIFCFALISCEEVVNIPLEESEPRLVIDASIEWFKGTSGENQNIRITRTSPFYEEETEGVENARVKITSENGEEFEFLHQQEGNYSNTNFRPEFNISYELEVDVNGEIYTATETLIPVAEIDYIEQLDAGGFSGEDIEIKVFYTDPAATEDYYLFEFINEDISLEFYEDEFTNGNQIFGYYSTEDIESGDEIGIQLQGISESYYEFLFILRSQVGTNQGGPFETMPATVKGNIINRSNSENYPFGYFRLSEVDSTSYIVN</sequence>
<reference evidence="1" key="1">
    <citation type="submission" date="2021-10" db="EMBL/GenBank/DDBJ databases">
        <title>Gramella sp. ASW11-100T, isolated from marine sediment.</title>
        <authorList>
            <person name="Xia C."/>
        </authorList>
    </citation>
    <scope>NUCLEOTIDE SEQUENCE</scope>
    <source>
        <strain evidence="1">ASW11-100</strain>
    </source>
</reference>
<dbReference type="PROSITE" id="PS51257">
    <property type="entry name" value="PROKAR_LIPOPROTEIN"/>
    <property type="match status" value="1"/>
</dbReference>
<dbReference type="AlphaFoldDB" id="A0A9X1LFY5"/>
<accession>A0A9X1LFY5</accession>
<dbReference type="RefSeq" id="WP_229336823.1">
    <property type="nucleotide sequence ID" value="NZ_JAJBZG010000001.1"/>
</dbReference>
<name>A0A9X1LFY5_9FLAO</name>
<evidence type="ECO:0000313" key="1">
    <source>
        <dbReference type="EMBL" id="MCB7479634.1"/>
    </source>
</evidence>
<comment type="caution">
    <text evidence="1">The sequence shown here is derived from an EMBL/GenBank/DDBJ whole genome shotgun (WGS) entry which is preliminary data.</text>
</comment>
<dbReference type="EMBL" id="JAJBZG010000001">
    <property type="protein sequence ID" value="MCB7479634.1"/>
    <property type="molecule type" value="Genomic_DNA"/>
</dbReference>
<gene>
    <name evidence="1" type="ORF">LGQ90_00015</name>
</gene>